<dbReference type="GO" id="GO:0046872">
    <property type="term" value="F:metal ion binding"/>
    <property type="evidence" value="ECO:0007669"/>
    <property type="project" value="UniProtKB-KW"/>
</dbReference>
<dbReference type="FunFam" id="3.40.120.10:FF:000013">
    <property type="entry name" value="Phosphoacetylglucosamine mutase"/>
    <property type="match status" value="1"/>
</dbReference>
<keyword evidence="8 11" id="KW-0413">Isomerase</keyword>
<dbReference type="SUPFAM" id="SSF53738">
    <property type="entry name" value="Phosphoglucomutase, first 3 domains"/>
    <property type="match status" value="4"/>
</dbReference>
<evidence type="ECO:0000256" key="5">
    <source>
        <dbReference type="ARBA" id="ARBA00022553"/>
    </source>
</evidence>
<dbReference type="Pfam" id="PF21404">
    <property type="entry name" value="AMG1_III"/>
    <property type="match status" value="1"/>
</dbReference>
<accession>A0A139AJV5</accession>
<dbReference type="InterPro" id="IPR005843">
    <property type="entry name" value="A-D-PHexomutase_C"/>
</dbReference>
<evidence type="ECO:0000259" key="16">
    <source>
        <dbReference type="Pfam" id="PF02878"/>
    </source>
</evidence>
<dbReference type="FunFam" id="3.30.310.50:FF:000003">
    <property type="entry name" value="Phosphoacetylglucosamine mutase"/>
    <property type="match status" value="1"/>
</dbReference>
<evidence type="ECO:0000256" key="3">
    <source>
        <dbReference type="ARBA" id="ARBA00010231"/>
    </source>
</evidence>
<dbReference type="EC" id="5.4.2.3" evidence="4 11"/>
<dbReference type="UniPathway" id="UPA00113">
    <property type="reaction ID" value="UER00530"/>
</dbReference>
<dbReference type="InterPro" id="IPR049023">
    <property type="entry name" value="AMG1_II"/>
</dbReference>
<dbReference type="GO" id="GO:0005975">
    <property type="term" value="P:carbohydrate metabolic process"/>
    <property type="evidence" value="ECO:0007669"/>
    <property type="project" value="InterPro"/>
</dbReference>
<evidence type="ECO:0000256" key="6">
    <source>
        <dbReference type="ARBA" id="ARBA00022723"/>
    </source>
</evidence>
<evidence type="ECO:0000259" key="17">
    <source>
        <dbReference type="Pfam" id="PF21404"/>
    </source>
</evidence>
<dbReference type="STRING" id="1344416.A0A139AJV5"/>
<feature type="binding site" evidence="13">
    <location>
        <begin position="505"/>
        <end position="509"/>
    </location>
    <ligand>
        <name>substrate</name>
    </ligand>
</feature>
<keyword evidence="7 11" id="KW-0460">Magnesium</keyword>
<comment type="catalytic activity">
    <reaction evidence="1 11">
        <text>N-acetyl-alpha-D-glucosamine 1-phosphate = N-acetyl-D-glucosamine 6-phosphate</text>
        <dbReference type="Rhea" id="RHEA:23804"/>
        <dbReference type="ChEBI" id="CHEBI:57513"/>
        <dbReference type="ChEBI" id="CHEBI:57776"/>
        <dbReference type="EC" id="5.4.2.3"/>
    </reaction>
</comment>
<keyword evidence="6 11" id="KW-0479">Metal-binding</keyword>
<evidence type="ECO:0000256" key="1">
    <source>
        <dbReference type="ARBA" id="ARBA00000558"/>
    </source>
</evidence>
<dbReference type="PANTHER" id="PTHR45955:SF1">
    <property type="entry name" value="PHOSPHOACETYLGLUCOSAMINE MUTASE"/>
    <property type="match status" value="1"/>
</dbReference>
<dbReference type="OMA" id="WEAYATK"/>
<dbReference type="Gene3D" id="3.30.310.50">
    <property type="entry name" value="Alpha-D-phosphohexomutase, C-terminal domain"/>
    <property type="match status" value="1"/>
</dbReference>
<dbReference type="PIRSF" id="PIRSF016408">
    <property type="entry name" value="PAGM"/>
    <property type="match status" value="1"/>
</dbReference>
<evidence type="ECO:0000259" key="15">
    <source>
        <dbReference type="Pfam" id="PF00408"/>
    </source>
</evidence>
<feature type="domain" description="Alpha-D-phosphohexomutase alpha/beta/alpha" evidence="16">
    <location>
        <begin position="122"/>
        <end position="176"/>
    </location>
</feature>
<dbReference type="InterPro" id="IPR049022">
    <property type="entry name" value="AMG1_III"/>
</dbReference>
<keyword evidence="20" id="KW-1185">Reference proteome</keyword>
<protein>
    <recommendedName>
        <fullName evidence="4 11">Phosphoacetylglucosamine mutase</fullName>
        <shortName evidence="11">PAGM</shortName>
        <ecNumber evidence="4 11">5.4.2.3</ecNumber>
    </recommendedName>
    <alternativeName>
        <fullName evidence="10 11">Acetylglucosamine phosphomutase</fullName>
    </alternativeName>
    <alternativeName>
        <fullName evidence="9 11">N-acetylglucosamine-phosphate mutase</fullName>
    </alternativeName>
</protein>
<evidence type="ECO:0000256" key="13">
    <source>
        <dbReference type="PIRSR" id="PIRSR016408-2"/>
    </source>
</evidence>
<comment type="similarity">
    <text evidence="3 11">Belongs to the phosphohexose mutase family.</text>
</comment>
<evidence type="ECO:0000313" key="20">
    <source>
        <dbReference type="Proteomes" id="UP000070544"/>
    </source>
</evidence>
<organism evidence="19 20">
    <name type="scientific">Gonapodya prolifera (strain JEL478)</name>
    <name type="common">Monoblepharis prolifera</name>
    <dbReference type="NCBI Taxonomy" id="1344416"/>
    <lineage>
        <taxon>Eukaryota</taxon>
        <taxon>Fungi</taxon>
        <taxon>Fungi incertae sedis</taxon>
        <taxon>Chytridiomycota</taxon>
        <taxon>Chytridiomycota incertae sedis</taxon>
        <taxon>Monoblepharidomycetes</taxon>
        <taxon>Monoblepharidales</taxon>
        <taxon>Gonapodyaceae</taxon>
        <taxon>Gonapodya</taxon>
    </lineage>
</organism>
<evidence type="ECO:0000259" key="18">
    <source>
        <dbReference type="Pfam" id="PF21405"/>
    </source>
</evidence>
<dbReference type="OrthoDB" id="1928at2759"/>
<evidence type="ECO:0000313" key="19">
    <source>
        <dbReference type="EMBL" id="KXS16763.1"/>
    </source>
</evidence>
<evidence type="ECO:0000256" key="10">
    <source>
        <dbReference type="ARBA" id="ARBA00032065"/>
    </source>
</evidence>
<dbReference type="PANTHER" id="PTHR45955">
    <property type="entry name" value="PHOSPHOACETYLGLUCOSAMINE MUTASE"/>
    <property type="match status" value="1"/>
</dbReference>
<gene>
    <name evidence="19" type="ORF">M427DRAFT_133847</name>
</gene>
<proteinExistence type="inferred from homology"/>
<dbReference type="Proteomes" id="UP000070544">
    <property type="component" value="Unassembled WGS sequence"/>
</dbReference>
<dbReference type="CDD" id="cd03086">
    <property type="entry name" value="PGM3"/>
    <property type="match status" value="1"/>
</dbReference>
<dbReference type="InterPro" id="IPR016657">
    <property type="entry name" value="PAGM"/>
</dbReference>
<feature type="binding site" evidence="13">
    <location>
        <position position="514"/>
    </location>
    <ligand>
        <name>substrate</name>
    </ligand>
</feature>
<feature type="domain" description="Phosphoacetylglucosamine mutase AMG1" evidence="17">
    <location>
        <begin position="302"/>
        <end position="444"/>
    </location>
</feature>
<evidence type="ECO:0000256" key="2">
    <source>
        <dbReference type="ARBA" id="ARBA00004865"/>
    </source>
</evidence>
<dbReference type="Pfam" id="PF21405">
    <property type="entry name" value="AMG1_II"/>
    <property type="match status" value="1"/>
</dbReference>
<evidence type="ECO:0000256" key="14">
    <source>
        <dbReference type="PIRSR" id="PIRSR016408-3"/>
    </source>
</evidence>
<dbReference type="InterPro" id="IPR005844">
    <property type="entry name" value="A-D-PHexomutase_a/b/a-I"/>
</dbReference>
<dbReference type="AlphaFoldDB" id="A0A139AJV5"/>
<comment type="cofactor">
    <cofactor evidence="11 14">
        <name>Mg(2+)</name>
        <dbReference type="ChEBI" id="CHEBI:18420"/>
    </cofactor>
    <text evidence="11 14">Binds 1 Mg(2+) ion per subunit.</text>
</comment>
<evidence type="ECO:0000256" key="7">
    <source>
        <dbReference type="ARBA" id="ARBA00022842"/>
    </source>
</evidence>
<evidence type="ECO:0000256" key="9">
    <source>
        <dbReference type="ARBA" id="ARBA00031926"/>
    </source>
</evidence>
<feature type="domain" description="Phosphoacetylglucosamine mutase AMG1" evidence="18">
    <location>
        <begin position="183"/>
        <end position="288"/>
    </location>
</feature>
<name>A0A139AJV5_GONPJ</name>
<comment type="function">
    <text evidence="11">Catalyzes the conversion of GlcNAc-6-P into GlcNAc-1-P during the synthesis of uridine diphosphate/UDP-GlcNAc, which is a biosynthetic precursor of chitin and also supplies the amino sugars for N-linked oligosaccharides of glycoproteins.</text>
</comment>
<dbReference type="InterPro" id="IPR036900">
    <property type="entry name" value="A-D-PHexomutase_C_sf"/>
</dbReference>
<keyword evidence="5" id="KW-0597">Phosphoprotein</keyword>
<comment type="pathway">
    <text evidence="2 11">Nucleotide-sugar biosynthesis; UDP-N-acetyl-alpha-D-glucosamine biosynthesis; N-acetyl-alpha-D-glucosamine 1-phosphate from alpha-D-glucosamine 6-phosphate (route I): step 2/2.</text>
</comment>
<dbReference type="InterPro" id="IPR016055">
    <property type="entry name" value="A-D-PHexomutase_a/b/a-I/II/III"/>
</dbReference>
<feature type="binding site" evidence="14">
    <location>
        <position position="285"/>
    </location>
    <ligand>
        <name>Mg(2+)</name>
        <dbReference type="ChEBI" id="CHEBI:18420"/>
    </ligand>
</feature>
<dbReference type="Pfam" id="PF00408">
    <property type="entry name" value="PGM_PMM_IV"/>
    <property type="match status" value="1"/>
</dbReference>
<dbReference type="Pfam" id="PF02878">
    <property type="entry name" value="PGM_PMM_I"/>
    <property type="match status" value="2"/>
</dbReference>
<evidence type="ECO:0000256" key="8">
    <source>
        <dbReference type="ARBA" id="ARBA00023235"/>
    </source>
</evidence>
<evidence type="ECO:0000256" key="4">
    <source>
        <dbReference type="ARBA" id="ARBA00012731"/>
    </source>
</evidence>
<dbReference type="Gene3D" id="3.40.120.10">
    <property type="entry name" value="Alpha-D-Glucose-1,6-Bisphosphate, subunit A, domain 3"/>
    <property type="match status" value="2"/>
</dbReference>
<evidence type="ECO:0000256" key="11">
    <source>
        <dbReference type="PIRNR" id="PIRNR016408"/>
    </source>
</evidence>
<feature type="domain" description="Alpha-D-phosphohexomutase alpha/beta/alpha" evidence="16">
    <location>
        <begin position="60"/>
        <end position="89"/>
    </location>
</feature>
<dbReference type="SUPFAM" id="SSF55957">
    <property type="entry name" value="Phosphoglucomutase, C-terminal domain"/>
    <property type="match status" value="1"/>
</dbReference>
<dbReference type="GO" id="GO:0006048">
    <property type="term" value="P:UDP-N-acetylglucosamine biosynthetic process"/>
    <property type="evidence" value="ECO:0007669"/>
    <property type="project" value="UniProtKB-UniRule"/>
</dbReference>
<dbReference type="GO" id="GO:0004610">
    <property type="term" value="F:phosphoacetylglucosamine mutase activity"/>
    <property type="evidence" value="ECO:0007669"/>
    <property type="project" value="UniProtKB-UniRule"/>
</dbReference>
<feature type="domain" description="Alpha-D-phosphohexomutase C-terminal" evidence="15">
    <location>
        <begin position="473"/>
        <end position="532"/>
    </location>
</feature>
<feature type="binding site" evidence="14">
    <location>
        <position position="281"/>
    </location>
    <ligand>
        <name>Mg(2+)</name>
        <dbReference type="ChEBI" id="CHEBI:18420"/>
    </ligand>
</feature>
<feature type="binding site" evidence="13">
    <location>
        <begin position="380"/>
        <end position="382"/>
    </location>
    <ligand>
        <name>substrate</name>
    </ligand>
</feature>
<feature type="active site" description="Phosphoserine intermediate" evidence="12">
    <location>
        <position position="67"/>
    </location>
</feature>
<evidence type="ECO:0000256" key="12">
    <source>
        <dbReference type="PIRSR" id="PIRSR016408-1"/>
    </source>
</evidence>
<reference evidence="19 20" key="1">
    <citation type="journal article" date="2015" name="Genome Biol. Evol.">
        <title>Phylogenomic analyses indicate that early fungi evolved digesting cell walls of algal ancestors of land plants.</title>
        <authorList>
            <person name="Chang Y."/>
            <person name="Wang S."/>
            <person name="Sekimoto S."/>
            <person name="Aerts A.L."/>
            <person name="Choi C."/>
            <person name="Clum A."/>
            <person name="LaButti K.M."/>
            <person name="Lindquist E.A."/>
            <person name="Yee Ngan C."/>
            <person name="Ohm R.A."/>
            <person name="Salamov A.A."/>
            <person name="Grigoriev I.V."/>
            <person name="Spatafora J.W."/>
            <person name="Berbee M.L."/>
        </authorList>
    </citation>
    <scope>NUCLEOTIDE SEQUENCE [LARGE SCALE GENOMIC DNA]</scope>
    <source>
        <strain evidence="19 20">JEL478</strain>
    </source>
</reference>
<feature type="binding site" evidence="14">
    <location>
        <position position="283"/>
    </location>
    <ligand>
        <name>Mg(2+)</name>
        <dbReference type="ChEBI" id="CHEBI:18420"/>
    </ligand>
</feature>
<dbReference type="EMBL" id="KQ965750">
    <property type="protein sequence ID" value="KXS16763.1"/>
    <property type="molecule type" value="Genomic_DNA"/>
</dbReference>
<sequence length="553" mass="59999">MASIPTEQVKDASLKHPKPNTTFTYGTAGFRLKGDLLDSVMYRMGLLAVLRSKKLNSKVIGAMVTASHNPDQDNGVKLVDPLGEMLEQSWELHATHLANSADVDVPSVLASICTAESISWSAPAHVVVARDTRSTGPKLVGAFLDGARAAGGDVTDYGVFTTPQLHYVVRALNTKGTPEAYGVPTEEGYYKKIGDAFKRIMKFGKTKFPTIHVDGANGVGAPKFKAFLPYLGDSVSFSAFNEDITDFSKLNNKCGADFVKVQQKQPENFPMTPGTYGVSLDGDADRVIFYFVKKDGTFRMLDGDTIAALLASTVSQLSQLASLTLPSGSPRVGVVQTAYANGASTRYLRETVRVPVSMVPTGVKHLHHEAEGFDVGIYFEANGHGTVLFSEGFVKAVKERGGKTPEQLAALEFLECLTDVINQAVGDAISDMLAVLAVLAYKGWSFEQWGELYTEVPNRQEKVKVANRLAFKTTNAEQELVEPVGSQDRINAEVAKYKNGRSFVRPSGTEDIVRVYAEADTRENCDKLAYTVAGIIFDHYGGVGDRPAHFVKN</sequence>
<feature type="binding site" description="via phosphate group" evidence="14">
    <location>
        <position position="67"/>
    </location>
    <ligand>
        <name>Mg(2+)</name>
        <dbReference type="ChEBI" id="CHEBI:18420"/>
    </ligand>
</feature>